<feature type="domain" description="N-acetyltransferase" evidence="1">
    <location>
        <begin position="9"/>
        <end position="171"/>
    </location>
</feature>
<dbReference type="GO" id="GO:0016747">
    <property type="term" value="F:acyltransferase activity, transferring groups other than amino-acyl groups"/>
    <property type="evidence" value="ECO:0007669"/>
    <property type="project" value="InterPro"/>
</dbReference>
<dbReference type="InterPro" id="IPR000182">
    <property type="entry name" value="GNAT_dom"/>
</dbReference>
<dbReference type="InterPro" id="IPR016181">
    <property type="entry name" value="Acyl_CoA_acyltransferase"/>
</dbReference>
<proteinExistence type="predicted"/>
<organism evidence="2 3">
    <name type="scientific">Bacillus zhangzhouensis</name>
    <dbReference type="NCBI Taxonomy" id="1178540"/>
    <lineage>
        <taxon>Bacteria</taxon>
        <taxon>Bacillati</taxon>
        <taxon>Bacillota</taxon>
        <taxon>Bacilli</taxon>
        <taxon>Bacillales</taxon>
        <taxon>Bacillaceae</taxon>
        <taxon>Bacillus</taxon>
    </lineage>
</organism>
<evidence type="ECO:0000313" key="3">
    <source>
        <dbReference type="Proteomes" id="UP000028091"/>
    </source>
</evidence>
<dbReference type="Gene3D" id="3.40.630.30">
    <property type="match status" value="1"/>
</dbReference>
<evidence type="ECO:0000259" key="1">
    <source>
        <dbReference type="PROSITE" id="PS51186"/>
    </source>
</evidence>
<accession>A0A081L6X3</accession>
<dbReference type="Pfam" id="PF13302">
    <property type="entry name" value="Acetyltransf_3"/>
    <property type="match status" value="1"/>
</dbReference>
<name>A0A081L6X3_9BACI</name>
<keyword evidence="3" id="KW-1185">Reference proteome</keyword>
<comment type="caution">
    <text evidence="2">The sequence shown here is derived from an EMBL/GenBank/DDBJ whole genome shotgun (WGS) entry which is preliminary data.</text>
</comment>
<evidence type="ECO:0000313" key="2">
    <source>
        <dbReference type="EMBL" id="KEP24999.1"/>
    </source>
</evidence>
<dbReference type="PROSITE" id="PS51186">
    <property type="entry name" value="GNAT"/>
    <property type="match status" value="1"/>
</dbReference>
<dbReference type="eggNOG" id="COG1670">
    <property type="taxonomic scope" value="Bacteria"/>
</dbReference>
<dbReference type="AlphaFoldDB" id="A0A081L6X3"/>
<reference evidence="2 3" key="1">
    <citation type="submission" date="2012-09" db="EMBL/GenBank/DDBJ databases">
        <title>Genome Sequence of Bacillus sp. DW5-4.</title>
        <authorList>
            <person name="Lai Q."/>
            <person name="Liu Y."/>
            <person name="Shao Z."/>
        </authorList>
    </citation>
    <scope>NUCLEOTIDE SEQUENCE [LARGE SCALE GENOMIC DNA]</scope>
    <source>
        <strain evidence="2 3">DW5-4</strain>
    </source>
</reference>
<gene>
    <name evidence="2" type="ORF">BA70_12700</name>
</gene>
<sequence>MMKGKKEHVSIRPLDETDLEVVWHLKFKASDQSYRKWNAPYFHEHEIPLAAFKKRYVQDDAIPPKLYGIVIGGELKGTVSYYWENERTRWLECGILIYDSRFWNGGVGTKALSLWIDELFSHIDIPRIGLTTWSGNERMMRCAEKCGFTLEGRLRKVRYYQGKYYDSMRYGMLREEWQSLLQHSTE</sequence>
<protein>
    <submittedName>
        <fullName evidence="2">GCN5 family acetyltransferase</fullName>
    </submittedName>
</protein>
<keyword evidence="2" id="KW-0808">Transferase</keyword>
<dbReference type="PANTHER" id="PTHR43415">
    <property type="entry name" value="SPERMIDINE N(1)-ACETYLTRANSFERASE"/>
    <property type="match status" value="1"/>
</dbReference>
<dbReference type="PANTHER" id="PTHR43415:SF4">
    <property type="entry name" value="N-ACETYLTRANSFERASE DOMAIN-CONTAINING PROTEIN"/>
    <property type="match status" value="1"/>
</dbReference>
<dbReference type="Proteomes" id="UP000028091">
    <property type="component" value="Unassembled WGS sequence"/>
</dbReference>
<dbReference type="SUPFAM" id="SSF55729">
    <property type="entry name" value="Acyl-CoA N-acyltransferases (Nat)"/>
    <property type="match status" value="1"/>
</dbReference>
<dbReference type="EMBL" id="JOTP01000036">
    <property type="protein sequence ID" value="KEP24999.1"/>
    <property type="molecule type" value="Genomic_DNA"/>
</dbReference>